<dbReference type="Pfam" id="PF24681">
    <property type="entry name" value="Kelch_KLHDC2_KLHL20_DRC7"/>
    <property type="match status" value="1"/>
</dbReference>
<feature type="domain" description="BTB" evidence="3">
    <location>
        <begin position="20"/>
        <end position="86"/>
    </location>
</feature>
<dbReference type="GeneID" id="114437829"/>
<keyword evidence="4" id="KW-1185">Reference proteome</keyword>
<dbReference type="SMART" id="SM00875">
    <property type="entry name" value="BACK"/>
    <property type="match status" value="1"/>
</dbReference>
<dbReference type="RefSeq" id="XP_028264560.1">
    <property type="nucleotide sequence ID" value="XM_028408759.1"/>
</dbReference>
<dbReference type="PANTHER" id="PTHR45632">
    <property type="entry name" value="LD33804P"/>
    <property type="match status" value="1"/>
</dbReference>
<dbReference type="InterPro" id="IPR015915">
    <property type="entry name" value="Kelch-typ_b-propeller"/>
</dbReference>
<sequence length="560" mass="63207">MIQKDEELVYKNLLEQGLFCDAVIKVEDVDFTVHKVIMVNCTPYFRALFTCSSELDKNVFSIPDLSSDMMELIIEFAYTGSVNVTESNALRLFMAADYLNIVKLVQICCDFFEKLLCPDNCVGIWQFTKNYHVPELHLKAFHYVLSHFEEVVFGEEFLQLSAQDVSDIISSDELNVRQEAAVFEAIIRWITHEPEEREGYAAFLLSEVRLSMMPTEYIQSHVLSNKLVTDNLRCQAMVSEVIQCKDRILGRPRLPSAILLVIGGLNSSTNLTNVIEAYDVRANHWMDITNLSERPCAFHGAAYLGGYVYCVGGIDQMLVDTNSLRKFDLSTRTWQEVAPMHYRRGNVSVTVLNGCIYAMGGYDGHTSLSSAEFYQPETNQWLEIAPMHERRSDASCTALNGKIYICGGYDGNEELQTAECYNPETNQWTLISPMSSRRSGVGVIAYDNHVYAVGGFDGTDYLKTAEVYTPHTNTWCNVSSMMTPRSSFGIEVVEDRLFVVGGFTGLDISDVEYYDSKTNEWSQARDMDGGRYALSCCVLSGLPNMADYTIPRDQTAKIWI</sequence>
<evidence type="ECO:0000256" key="2">
    <source>
        <dbReference type="ARBA" id="ARBA00022737"/>
    </source>
</evidence>
<dbReference type="InParanoid" id="A0A6P7I8R0"/>
<dbReference type="InterPro" id="IPR011705">
    <property type="entry name" value="BACK"/>
</dbReference>
<keyword evidence="1" id="KW-0880">Kelch repeat</keyword>
<dbReference type="AlphaFoldDB" id="A0A6P7I8R0"/>
<dbReference type="FunFam" id="1.25.40.420:FF:000001">
    <property type="entry name" value="Kelch-like family member 12"/>
    <property type="match status" value="1"/>
</dbReference>
<dbReference type="SMART" id="SM00612">
    <property type="entry name" value="Kelch"/>
    <property type="match status" value="6"/>
</dbReference>
<evidence type="ECO:0000259" key="3">
    <source>
        <dbReference type="PROSITE" id="PS50097"/>
    </source>
</evidence>
<dbReference type="InterPro" id="IPR017096">
    <property type="entry name" value="BTB-kelch_protein"/>
</dbReference>
<dbReference type="Pfam" id="PF00651">
    <property type="entry name" value="BTB"/>
    <property type="match status" value="1"/>
</dbReference>
<dbReference type="OrthoDB" id="191037at2759"/>
<name>A0A6P7I8R0_9TELE</name>
<dbReference type="PRINTS" id="PR00501">
    <property type="entry name" value="KELCHREPEAT"/>
</dbReference>
<dbReference type="PROSITE" id="PS50097">
    <property type="entry name" value="BTB"/>
    <property type="match status" value="1"/>
</dbReference>
<dbReference type="SUPFAM" id="SSF54695">
    <property type="entry name" value="POZ domain"/>
    <property type="match status" value="1"/>
</dbReference>
<protein>
    <submittedName>
        <fullName evidence="5">Kelch-like protein 10</fullName>
    </submittedName>
</protein>
<gene>
    <name evidence="5" type="primary">LOC114437829</name>
</gene>
<dbReference type="InterPro" id="IPR006652">
    <property type="entry name" value="Kelch_1"/>
</dbReference>
<evidence type="ECO:0000313" key="5">
    <source>
        <dbReference type="RefSeq" id="XP_028264560.1"/>
    </source>
</evidence>
<keyword evidence="2" id="KW-0677">Repeat</keyword>
<proteinExistence type="predicted"/>
<organism evidence="4 5">
    <name type="scientific">Parambassis ranga</name>
    <name type="common">Indian glassy fish</name>
    <dbReference type="NCBI Taxonomy" id="210632"/>
    <lineage>
        <taxon>Eukaryota</taxon>
        <taxon>Metazoa</taxon>
        <taxon>Chordata</taxon>
        <taxon>Craniata</taxon>
        <taxon>Vertebrata</taxon>
        <taxon>Euteleostomi</taxon>
        <taxon>Actinopterygii</taxon>
        <taxon>Neopterygii</taxon>
        <taxon>Teleostei</taxon>
        <taxon>Neoteleostei</taxon>
        <taxon>Acanthomorphata</taxon>
        <taxon>Ovalentaria</taxon>
        <taxon>Ambassidae</taxon>
        <taxon>Parambassis</taxon>
    </lineage>
</organism>
<dbReference type="SMART" id="SM00225">
    <property type="entry name" value="BTB"/>
    <property type="match status" value="1"/>
</dbReference>
<dbReference type="PIRSF" id="PIRSF037037">
    <property type="entry name" value="Kelch-like_protein_gigaxonin"/>
    <property type="match status" value="1"/>
</dbReference>
<dbReference type="Gene3D" id="2.120.10.80">
    <property type="entry name" value="Kelch-type beta propeller"/>
    <property type="match status" value="2"/>
</dbReference>
<dbReference type="Gene3D" id="3.30.710.10">
    <property type="entry name" value="Potassium Channel Kv1.1, Chain A"/>
    <property type="match status" value="1"/>
</dbReference>
<dbReference type="Pfam" id="PF01344">
    <property type="entry name" value="Kelch_1"/>
    <property type="match status" value="1"/>
</dbReference>
<accession>A0A6P7I8R0</accession>
<reference evidence="5" key="1">
    <citation type="submission" date="2025-08" db="UniProtKB">
        <authorList>
            <consortium name="RefSeq"/>
        </authorList>
    </citation>
    <scope>IDENTIFICATION</scope>
</reference>
<dbReference type="Proteomes" id="UP000515145">
    <property type="component" value="Chromosome 6"/>
</dbReference>
<dbReference type="Gene3D" id="1.25.40.420">
    <property type="match status" value="1"/>
</dbReference>
<dbReference type="PANTHER" id="PTHR45632:SF3">
    <property type="entry name" value="KELCH-LIKE PROTEIN 32"/>
    <property type="match status" value="1"/>
</dbReference>
<dbReference type="SUPFAM" id="SSF117281">
    <property type="entry name" value="Kelch motif"/>
    <property type="match status" value="1"/>
</dbReference>
<dbReference type="InterPro" id="IPR000210">
    <property type="entry name" value="BTB/POZ_dom"/>
</dbReference>
<dbReference type="CDD" id="cd18450">
    <property type="entry name" value="BACK_KLHL10"/>
    <property type="match status" value="1"/>
</dbReference>
<dbReference type="InterPro" id="IPR011333">
    <property type="entry name" value="SKP1/BTB/POZ_sf"/>
</dbReference>
<evidence type="ECO:0000256" key="1">
    <source>
        <dbReference type="ARBA" id="ARBA00022441"/>
    </source>
</evidence>
<dbReference type="Pfam" id="PF07707">
    <property type="entry name" value="BACK"/>
    <property type="match status" value="1"/>
</dbReference>
<evidence type="ECO:0000313" key="4">
    <source>
        <dbReference type="Proteomes" id="UP000515145"/>
    </source>
</evidence>